<dbReference type="GO" id="GO:0005634">
    <property type="term" value="C:nucleus"/>
    <property type="evidence" value="ECO:0007669"/>
    <property type="project" value="TreeGrafter"/>
</dbReference>
<dbReference type="FunFam" id="1.10.10.60:FF:000010">
    <property type="entry name" value="Transcriptional activator Myb isoform A"/>
    <property type="match status" value="1"/>
</dbReference>
<evidence type="ECO:0000256" key="2">
    <source>
        <dbReference type="ARBA" id="ARBA00023125"/>
    </source>
</evidence>
<dbReference type="CDD" id="cd00167">
    <property type="entry name" value="SANT"/>
    <property type="match status" value="3"/>
</dbReference>
<feature type="compositionally biased region" description="Polar residues" evidence="3">
    <location>
        <begin position="198"/>
        <end position="217"/>
    </location>
</feature>
<evidence type="ECO:0000259" key="5">
    <source>
        <dbReference type="PROSITE" id="PS51294"/>
    </source>
</evidence>
<dbReference type="Pfam" id="PF13921">
    <property type="entry name" value="Myb_DNA-bind_6"/>
    <property type="match status" value="1"/>
</dbReference>
<feature type="domain" description="HTH myb-type" evidence="5">
    <location>
        <begin position="87"/>
        <end position="142"/>
    </location>
</feature>
<feature type="domain" description="Myb-like" evidence="4">
    <location>
        <begin position="87"/>
        <end position="138"/>
    </location>
</feature>
<dbReference type="GO" id="GO:0000978">
    <property type="term" value="F:RNA polymerase II cis-regulatory region sequence-specific DNA binding"/>
    <property type="evidence" value="ECO:0007669"/>
    <property type="project" value="TreeGrafter"/>
</dbReference>
<dbReference type="PANTHER" id="PTHR45614">
    <property type="entry name" value="MYB PROTEIN-RELATED"/>
    <property type="match status" value="1"/>
</dbReference>
<evidence type="ECO:0008006" key="8">
    <source>
        <dbReference type="Google" id="ProtNLM"/>
    </source>
</evidence>
<evidence type="ECO:0000256" key="3">
    <source>
        <dbReference type="SAM" id="MobiDB-lite"/>
    </source>
</evidence>
<evidence type="ECO:0000259" key="4">
    <source>
        <dbReference type="PROSITE" id="PS50090"/>
    </source>
</evidence>
<dbReference type="InParanoid" id="A0A672GPH3"/>
<dbReference type="InterPro" id="IPR017930">
    <property type="entry name" value="Myb_dom"/>
</dbReference>
<feature type="region of interest" description="Disordered" evidence="3">
    <location>
        <begin position="196"/>
        <end position="236"/>
    </location>
</feature>
<reference evidence="6" key="3">
    <citation type="submission" date="2025-09" db="UniProtKB">
        <authorList>
            <consortium name="Ensembl"/>
        </authorList>
    </citation>
    <scope>IDENTIFICATION</scope>
</reference>
<dbReference type="OMA" id="RWHASIK"/>
<protein>
    <recommendedName>
        <fullName evidence="8">V-myb avian myeloblastosis viral oncogene homolog-like 1</fullName>
    </recommendedName>
</protein>
<feature type="domain" description="Myb-like" evidence="4">
    <location>
        <begin position="139"/>
        <end position="189"/>
    </location>
</feature>
<name>A0A672GPH3_SALFA</name>
<keyword evidence="2" id="KW-0238">DNA-binding</keyword>
<accession>A0A672GPH3</accession>
<dbReference type="SMART" id="SM00717">
    <property type="entry name" value="SANT"/>
    <property type="match status" value="3"/>
</dbReference>
<dbReference type="InterPro" id="IPR009057">
    <property type="entry name" value="Homeodomain-like_sf"/>
</dbReference>
<dbReference type="SUPFAM" id="SSF46689">
    <property type="entry name" value="Homeodomain-like"/>
    <property type="match status" value="2"/>
</dbReference>
<dbReference type="Ensembl" id="ENSSFAT00005013876.1">
    <property type="protein sequence ID" value="ENSSFAP00005013309.1"/>
    <property type="gene ID" value="ENSSFAG00005007258.1"/>
</dbReference>
<reference evidence="6" key="2">
    <citation type="submission" date="2025-08" db="UniProtKB">
        <authorList>
            <consortium name="Ensembl"/>
        </authorList>
    </citation>
    <scope>IDENTIFICATION</scope>
</reference>
<evidence type="ECO:0000256" key="1">
    <source>
        <dbReference type="ARBA" id="ARBA00022737"/>
    </source>
</evidence>
<dbReference type="Gene3D" id="1.10.10.60">
    <property type="entry name" value="Homeodomain-like"/>
    <property type="match status" value="3"/>
</dbReference>
<keyword evidence="1" id="KW-0677">Repeat</keyword>
<feature type="domain" description="HTH myb-type" evidence="5">
    <location>
        <begin position="144"/>
        <end position="193"/>
    </location>
</feature>
<dbReference type="Proteomes" id="UP000472267">
    <property type="component" value="Chromosome 3"/>
</dbReference>
<dbReference type="PROSITE" id="PS51294">
    <property type="entry name" value="HTH_MYB"/>
    <property type="match status" value="2"/>
</dbReference>
<evidence type="ECO:0000313" key="7">
    <source>
        <dbReference type="Proteomes" id="UP000472267"/>
    </source>
</evidence>
<organism evidence="6 7">
    <name type="scientific">Salarias fasciatus</name>
    <name type="common">Jewelled blenny</name>
    <name type="synonym">Blennius fasciatus</name>
    <dbReference type="NCBI Taxonomy" id="181472"/>
    <lineage>
        <taxon>Eukaryota</taxon>
        <taxon>Metazoa</taxon>
        <taxon>Chordata</taxon>
        <taxon>Craniata</taxon>
        <taxon>Vertebrata</taxon>
        <taxon>Euteleostomi</taxon>
        <taxon>Actinopterygii</taxon>
        <taxon>Neopterygii</taxon>
        <taxon>Teleostei</taxon>
        <taxon>Neoteleostei</taxon>
        <taxon>Acanthomorphata</taxon>
        <taxon>Ovalentaria</taxon>
        <taxon>Blenniimorphae</taxon>
        <taxon>Blenniiformes</taxon>
        <taxon>Blennioidei</taxon>
        <taxon>Blenniidae</taxon>
        <taxon>Salariinae</taxon>
        <taxon>Salarias</taxon>
    </lineage>
</organism>
<evidence type="ECO:0000313" key="6">
    <source>
        <dbReference type="Ensembl" id="ENSSFAP00005013309.1"/>
    </source>
</evidence>
<proteinExistence type="predicted"/>
<dbReference type="PROSITE" id="PS50090">
    <property type="entry name" value="MYB_LIKE"/>
    <property type="match status" value="2"/>
</dbReference>
<dbReference type="AlphaFoldDB" id="A0A672GPH3"/>
<dbReference type="InterPro" id="IPR050560">
    <property type="entry name" value="MYB_TF"/>
</dbReference>
<dbReference type="InterPro" id="IPR001005">
    <property type="entry name" value="SANT/Myb"/>
</dbReference>
<dbReference type="PANTHER" id="PTHR45614:SF25">
    <property type="entry name" value="MYB PROTEIN"/>
    <property type="match status" value="1"/>
</dbReference>
<dbReference type="GO" id="GO:0000981">
    <property type="term" value="F:DNA-binding transcription factor activity, RNA polymerase II-specific"/>
    <property type="evidence" value="ECO:0007669"/>
    <property type="project" value="TreeGrafter"/>
</dbReference>
<reference evidence="6" key="1">
    <citation type="submission" date="2019-06" db="EMBL/GenBank/DDBJ databases">
        <authorList>
            <consortium name="Wellcome Sanger Institute Data Sharing"/>
        </authorList>
    </citation>
    <scope>NUCLEOTIDE SEQUENCE [LARGE SCALE GENOMIC DNA]</scope>
</reference>
<sequence length="236" mass="26350">MPDWTQIWSDSAQIQMDGGGGSIQTLALTVKEPACFAPNHKAGVRPQDAKLAALVETFGASSWTLVSQHFRVSVCVQCRQRWQLIKNPELIRGPWTDEEDQKMKALIQKHGVGNWTTIAKHMSTRNGKQCRERWCNHLNPAITKGNWTQAEDSIITKAQRRLGNRWAAISKMLRGRSDNSIKNRWYTTLRKQVEQKTGFPSSSASSAHLRPQVNTPSGLDGSLSDVDFYTSGSSNG</sequence>
<keyword evidence="7" id="KW-1185">Reference proteome</keyword>